<dbReference type="InterPro" id="IPR040596">
    <property type="entry name" value="RNase_II_C_S1"/>
</dbReference>
<dbReference type="RefSeq" id="WP_094449801.1">
    <property type="nucleotide sequence ID" value="NZ_NMVI01000008.1"/>
</dbReference>
<dbReference type="PANTHER" id="PTHR23355:SF42">
    <property type="entry name" value="RIBONUCLEASE II, CHLOROPLASTIC_MITOCHONDRIAL"/>
    <property type="match status" value="1"/>
</dbReference>
<dbReference type="InterPro" id="IPR050180">
    <property type="entry name" value="RNR_Ribonuclease"/>
</dbReference>
<dbReference type="PANTHER" id="PTHR23355">
    <property type="entry name" value="RIBONUCLEASE"/>
    <property type="match status" value="1"/>
</dbReference>
<dbReference type="SMART" id="SM00955">
    <property type="entry name" value="RNB"/>
    <property type="match status" value="1"/>
</dbReference>
<dbReference type="Pfam" id="PF18614">
    <property type="entry name" value="RNase_II_C_S1"/>
    <property type="match status" value="1"/>
</dbReference>
<organism evidence="2 3">
    <name type="scientific">Parenemella sanctibonifatiensis</name>
    <dbReference type="NCBI Taxonomy" id="2016505"/>
    <lineage>
        <taxon>Bacteria</taxon>
        <taxon>Bacillati</taxon>
        <taxon>Actinomycetota</taxon>
        <taxon>Actinomycetes</taxon>
        <taxon>Propionibacteriales</taxon>
        <taxon>Propionibacteriaceae</taxon>
        <taxon>Parenemella</taxon>
    </lineage>
</organism>
<dbReference type="InterPro" id="IPR012340">
    <property type="entry name" value="NA-bd_OB-fold"/>
</dbReference>
<evidence type="ECO:0000259" key="1">
    <source>
        <dbReference type="SMART" id="SM00955"/>
    </source>
</evidence>
<evidence type="ECO:0000313" key="2">
    <source>
        <dbReference type="EMBL" id="OYN89595.1"/>
    </source>
</evidence>
<dbReference type="Proteomes" id="UP000216533">
    <property type="component" value="Unassembled WGS sequence"/>
</dbReference>
<dbReference type="GO" id="GO:0000175">
    <property type="term" value="F:3'-5'-RNA exonuclease activity"/>
    <property type="evidence" value="ECO:0007669"/>
    <property type="project" value="TreeGrafter"/>
</dbReference>
<dbReference type="Pfam" id="PF00773">
    <property type="entry name" value="RNB"/>
    <property type="match status" value="1"/>
</dbReference>
<dbReference type="SUPFAM" id="SSF50249">
    <property type="entry name" value="Nucleic acid-binding proteins"/>
    <property type="match status" value="1"/>
</dbReference>
<dbReference type="EMBL" id="NMVI01000008">
    <property type="protein sequence ID" value="OYN89595.1"/>
    <property type="molecule type" value="Genomic_DNA"/>
</dbReference>
<comment type="caution">
    <text evidence="2">The sequence shown here is derived from an EMBL/GenBank/DDBJ whole genome shotgun (WGS) entry which is preliminary data.</text>
</comment>
<evidence type="ECO:0000313" key="3">
    <source>
        <dbReference type="Proteomes" id="UP000216533"/>
    </source>
</evidence>
<proteinExistence type="predicted"/>
<accession>A0A255EIZ5</accession>
<dbReference type="AlphaFoldDB" id="A0A255EIZ5"/>
<dbReference type="GO" id="GO:0003723">
    <property type="term" value="F:RNA binding"/>
    <property type="evidence" value="ECO:0007669"/>
    <property type="project" value="InterPro"/>
</dbReference>
<reference evidence="2 3" key="1">
    <citation type="submission" date="2017-07" db="EMBL/GenBank/DDBJ databases">
        <title>Draft whole genome sequences of clinical Proprionibacteriaceae strains.</title>
        <authorList>
            <person name="Bernier A.-M."/>
            <person name="Bernard K."/>
            <person name="Domingo M.-C."/>
        </authorList>
    </citation>
    <scope>NUCLEOTIDE SEQUENCE [LARGE SCALE GENOMIC DNA]</scope>
    <source>
        <strain evidence="2 3">NML 160184</strain>
    </source>
</reference>
<dbReference type="InterPro" id="IPR001900">
    <property type="entry name" value="RNase_II/R"/>
</dbReference>
<protein>
    <submittedName>
        <fullName evidence="2">Ribonuclease II</fullName>
    </submittedName>
</protein>
<gene>
    <name evidence="2" type="ORF">CGZ92_02410</name>
</gene>
<dbReference type="GO" id="GO:0006402">
    <property type="term" value="P:mRNA catabolic process"/>
    <property type="evidence" value="ECO:0007669"/>
    <property type="project" value="TreeGrafter"/>
</dbReference>
<dbReference type="GO" id="GO:0000932">
    <property type="term" value="C:P-body"/>
    <property type="evidence" value="ECO:0007669"/>
    <property type="project" value="TreeGrafter"/>
</dbReference>
<feature type="domain" description="RNB" evidence="1">
    <location>
        <begin position="52"/>
        <end position="369"/>
    </location>
</feature>
<sequence length="481" mass="52416">MPARHLRSADGAPAPIAEGIARLREELEVPDDFPSDVTAAALAAAKAAPMPERDLREVPFVAIDPPGAQDVDQLLHLERDGEGFLVWYAIADLGSFVEPGGVIDAEAHRRGQTFYAPSGRTPLHPPELSEGAASLLEGQDRPALVWQHRLDAEGALTETTVERALVRNRRQLTYEQVQADLDAGNADPALQLLAEVGQLRQAQERARGGVSLNLPDQEVEATDGRWQLSFRSTLPVEGWNAQISLLTGIAAAKLMIEAKVGILRTLPPADPDAERTLRETAELLGIDWPADMPYQDFVPTLDTSIHSHSAMMNACTLLFRGAGYQAFDGEVPEQPLHAAMATPYAHCTAPLRRLVDRYTLETCLALVNGQRPADWVLAAYPELPDTMRDSDRRAKAYERGIVDLVEALVLQHRVGDTFTAVVVDVDEAKPDATRFRGRIVVEADAVEATVTADRELPLGERVQVRLTAVDLVAGTVDFELA</sequence>
<name>A0A255EIZ5_9ACTN</name>